<feature type="compositionally biased region" description="Basic and acidic residues" evidence="1">
    <location>
        <begin position="439"/>
        <end position="449"/>
    </location>
</feature>
<gene>
    <name evidence="2" type="ORF">FA09DRAFT_347063</name>
</gene>
<keyword evidence="3" id="KW-1185">Reference proteome</keyword>
<feature type="compositionally biased region" description="Polar residues" evidence="1">
    <location>
        <begin position="802"/>
        <end position="814"/>
    </location>
</feature>
<feature type="region of interest" description="Disordered" evidence="1">
    <location>
        <begin position="711"/>
        <end position="814"/>
    </location>
</feature>
<dbReference type="STRING" id="58919.A0A316Z456"/>
<dbReference type="Proteomes" id="UP000245946">
    <property type="component" value="Unassembled WGS sequence"/>
</dbReference>
<evidence type="ECO:0000256" key="1">
    <source>
        <dbReference type="SAM" id="MobiDB-lite"/>
    </source>
</evidence>
<feature type="compositionally biased region" description="Acidic residues" evidence="1">
    <location>
        <begin position="734"/>
        <end position="746"/>
    </location>
</feature>
<feature type="region of interest" description="Disordered" evidence="1">
    <location>
        <begin position="235"/>
        <end position="301"/>
    </location>
</feature>
<feature type="compositionally biased region" description="Low complexity" evidence="1">
    <location>
        <begin position="836"/>
        <end position="855"/>
    </location>
</feature>
<evidence type="ECO:0000313" key="2">
    <source>
        <dbReference type="EMBL" id="PWN95702.1"/>
    </source>
</evidence>
<evidence type="ECO:0000313" key="3">
    <source>
        <dbReference type="Proteomes" id="UP000245946"/>
    </source>
</evidence>
<name>A0A316Z456_9BASI</name>
<sequence>MALSPQPRAYTLPMSPLVSAAPPACPRTAGGARPRRCSLTLLPLADDAAASGSALAITPVGDSVLLPFLDRPAEVRQLLQHPANKALLAALQAAQPEWARLEPLLAEPRGRFTDRAWLRKIRSVLGTRRARECDRLFAALGADGSLLVSSLSAAETRSASHARYDSWATSDGEDVSSDGDDIAEVSHSPVVQNTSDAHADIHDEPLDVEALHTLPRQWHAPQATLSPAAMLSRAPDVKHMPAHSRSPSQSHLQCSGSLPDIDEEPPATSLMRTSPPTTPGGHTLSSLPAPRSRRQSLSLDGSPADIKAALSSAPPVVGVRFVAGDVETRGGLPPSEEQVEQLRGAKFKRVRRLSSLVSPQLAPGAEDMRASARRSVNSTARPRSQSLAPAYGVPVARGVGVAPSQRRRLSFARSFGELNPPARALTAAPLATLPPGSPRADRSASEFASRADADGVPLLERIAQLEATGAEKPAWLGLLPDGRTRHPSAGAAAGKASLAAFRAGLGLEMRSCTPSSRSAVSSRTPSPAAGASTQAKLHQDEEQAAVVEAAKQDAATAMQRRHSSAAALEASAPVDKPQHLQSQAQEQPMPPATNLEPLVTQPRQVSRDSPSSLLSQRADDLATQTPTRIGGVSLAIGGGLSLRRAQPKLEAEIKSPTASAPQSASLSASTSPMPPTSATSITSPRVFRRPGGFAAFSREYERAYQARRRRHARASSSASIESVAFSTGSQAIASEDDDDFDDDGESELYASEYDSRARTQQDEDAAPLSSHAMERSFAAASSRHFSDMSDGGFAPLTPFSPSPSGRTTPASSACVSPVQERKAFATPVVSPSIAESWPSSWNSGAGSGASRAIPSVALPRVRREPTMLRNRRLPSPPPGRSTLLFAIPPSQDRRSALAALLAAPEASSVLAHISTTLGDGALTALHRLVASQPRADLSDEELLQRLGRDVFRLVDAASPSPDAHEEQERLCDPKYAERWHAFERLMKDLFGLDAAVVAEAHGRAGPPVDCTARKPAPPQTT</sequence>
<feature type="compositionally biased region" description="Low complexity" evidence="1">
    <location>
        <begin position="544"/>
        <end position="557"/>
    </location>
</feature>
<organism evidence="2 3">
    <name type="scientific">Tilletiopsis washingtonensis</name>
    <dbReference type="NCBI Taxonomy" id="58919"/>
    <lineage>
        <taxon>Eukaryota</taxon>
        <taxon>Fungi</taxon>
        <taxon>Dikarya</taxon>
        <taxon>Basidiomycota</taxon>
        <taxon>Ustilaginomycotina</taxon>
        <taxon>Exobasidiomycetes</taxon>
        <taxon>Entylomatales</taxon>
        <taxon>Entylomatales incertae sedis</taxon>
        <taxon>Tilletiopsis</taxon>
    </lineage>
</organism>
<dbReference type="GeneID" id="37272334"/>
<feature type="region of interest" description="Disordered" evidence="1">
    <location>
        <begin position="651"/>
        <end position="688"/>
    </location>
</feature>
<feature type="compositionally biased region" description="Low complexity" evidence="1">
    <location>
        <begin position="714"/>
        <end position="726"/>
    </location>
</feature>
<feature type="compositionally biased region" description="Polar residues" evidence="1">
    <location>
        <begin position="245"/>
        <end position="256"/>
    </location>
</feature>
<dbReference type="AlphaFoldDB" id="A0A316Z456"/>
<feature type="compositionally biased region" description="Polar residues" evidence="1">
    <location>
        <begin position="601"/>
        <end position="615"/>
    </location>
</feature>
<feature type="region of interest" description="Disordered" evidence="1">
    <location>
        <begin position="361"/>
        <end position="389"/>
    </location>
</feature>
<dbReference type="OrthoDB" id="2591449at2759"/>
<feature type="compositionally biased region" description="Polar residues" evidence="1">
    <location>
        <begin position="374"/>
        <end position="387"/>
    </location>
</feature>
<proteinExistence type="predicted"/>
<feature type="region of interest" description="Disordered" evidence="1">
    <location>
        <begin position="512"/>
        <end position="625"/>
    </location>
</feature>
<reference evidence="2 3" key="1">
    <citation type="journal article" date="2018" name="Mol. Biol. Evol.">
        <title>Broad Genomic Sampling Reveals a Smut Pathogenic Ancestry of the Fungal Clade Ustilaginomycotina.</title>
        <authorList>
            <person name="Kijpornyongpan T."/>
            <person name="Mondo S.J."/>
            <person name="Barry K."/>
            <person name="Sandor L."/>
            <person name="Lee J."/>
            <person name="Lipzen A."/>
            <person name="Pangilinan J."/>
            <person name="LaButti K."/>
            <person name="Hainaut M."/>
            <person name="Henrissat B."/>
            <person name="Grigoriev I.V."/>
            <person name="Spatafora J.W."/>
            <person name="Aime M.C."/>
        </authorList>
    </citation>
    <scope>NUCLEOTIDE SEQUENCE [LARGE SCALE GENOMIC DNA]</scope>
    <source>
        <strain evidence="2 3">MCA 4186</strain>
    </source>
</reference>
<dbReference type="EMBL" id="KZ819303">
    <property type="protein sequence ID" value="PWN95702.1"/>
    <property type="molecule type" value="Genomic_DNA"/>
</dbReference>
<feature type="region of interest" description="Disordered" evidence="1">
    <location>
        <begin position="427"/>
        <end position="449"/>
    </location>
</feature>
<protein>
    <submittedName>
        <fullName evidence="2">Uncharacterized protein</fullName>
    </submittedName>
</protein>
<dbReference type="RefSeq" id="XP_025595981.1">
    <property type="nucleotide sequence ID" value="XM_025744790.1"/>
</dbReference>
<feature type="compositionally biased region" description="Low complexity" evidence="1">
    <location>
        <begin position="655"/>
        <end position="684"/>
    </location>
</feature>
<feature type="region of interest" description="Disordered" evidence="1">
    <location>
        <begin position="835"/>
        <end position="881"/>
    </location>
</feature>
<feature type="compositionally biased region" description="Low complexity" evidence="1">
    <location>
        <begin position="512"/>
        <end position="529"/>
    </location>
</feature>
<accession>A0A316Z456</accession>